<dbReference type="SUPFAM" id="SSF51905">
    <property type="entry name" value="FAD/NAD(P)-binding domain"/>
    <property type="match status" value="1"/>
</dbReference>
<comment type="cofactor">
    <cofactor evidence="1">
        <name>FAD</name>
        <dbReference type="ChEBI" id="CHEBI:57692"/>
    </cofactor>
</comment>
<proteinExistence type="predicted"/>
<dbReference type="PRINTS" id="PR00411">
    <property type="entry name" value="PNDRDTASEI"/>
</dbReference>
<evidence type="ECO:0000256" key="3">
    <source>
        <dbReference type="ARBA" id="ARBA00022827"/>
    </source>
</evidence>
<reference evidence="7 8" key="1">
    <citation type="submission" date="2022-06" db="EMBL/GenBank/DDBJ databases">
        <title>Genomic Encyclopedia of Archaeal and Bacterial Type Strains, Phase II (KMG-II): from individual species to whole genera.</title>
        <authorList>
            <person name="Goeker M."/>
        </authorList>
    </citation>
    <scope>NUCLEOTIDE SEQUENCE [LARGE SCALE GENOMIC DNA]</scope>
    <source>
        <strain evidence="7 8">DSM 44693</strain>
    </source>
</reference>
<dbReference type="PANTHER" id="PTHR43557">
    <property type="entry name" value="APOPTOSIS-INDUCING FACTOR 1"/>
    <property type="match status" value="1"/>
</dbReference>
<dbReference type="Gene3D" id="3.30.390.30">
    <property type="match status" value="1"/>
</dbReference>
<evidence type="ECO:0000256" key="1">
    <source>
        <dbReference type="ARBA" id="ARBA00001974"/>
    </source>
</evidence>
<dbReference type="InterPro" id="IPR028202">
    <property type="entry name" value="Reductase_C"/>
</dbReference>
<keyword evidence="2" id="KW-0285">Flavoprotein</keyword>
<dbReference type="Pfam" id="PF14759">
    <property type="entry name" value="Reductase_C"/>
    <property type="match status" value="1"/>
</dbReference>
<dbReference type="Gene3D" id="3.50.50.60">
    <property type="entry name" value="FAD/NAD(P)-binding domain"/>
    <property type="match status" value="2"/>
</dbReference>
<dbReference type="InterPro" id="IPR036188">
    <property type="entry name" value="FAD/NAD-bd_sf"/>
</dbReference>
<evidence type="ECO:0000259" key="6">
    <source>
        <dbReference type="Pfam" id="PF14759"/>
    </source>
</evidence>
<dbReference type="InterPro" id="IPR023753">
    <property type="entry name" value="FAD/NAD-binding_dom"/>
</dbReference>
<feature type="domain" description="Reductase C-terminal" evidence="6">
    <location>
        <begin position="333"/>
        <end position="400"/>
    </location>
</feature>
<dbReference type="PANTHER" id="PTHR43557:SF2">
    <property type="entry name" value="RIESKE DOMAIN-CONTAINING PROTEIN-RELATED"/>
    <property type="match status" value="1"/>
</dbReference>
<dbReference type="Pfam" id="PF07992">
    <property type="entry name" value="Pyr_redox_2"/>
    <property type="match status" value="1"/>
</dbReference>
<dbReference type="PRINTS" id="PR00368">
    <property type="entry name" value="FADPNR"/>
</dbReference>
<keyword evidence="4" id="KW-0560">Oxidoreductase</keyword>
<keyword evidence="8" id="KW-1185">Reference proteome</keyword>
<keyword evidence="3" id="KW-0274">FAD</keyword>
<sequence length="404" mass="41667">MNAGVVIVGAGLGGARLAENLRQAGYSEPITLIGKESQIPYDRPPLSKAVLRGERDLVALKAEEWYADNHIHLLLDTDVQGVDLAAKSVDVGAGESLAFETLVLATGLDPRFLPHSAVQGGSAAAEIDGVHVLRTYDDALELRAAAREGVRAVVVGAGFIGCEAAASLSILGATVTIVEPAPSALHAALGPTIGARVEKLHTDRGVTVRTGVGVAELTAADGAVTGIRLDDGSTLDADLVVLGIGSTPTTALAETIGLDLSDRSVGGGIACDAVGKTSADGVYALGDVANWSDETGEFGRRVEHWNHVVEQAKVVADAIAGTDKASSTPVVHYFWTDQFDLKIQCLGAPAADDDVHIVDEDGDKFLAYFSRDGILTGVVGAGRAGAVMKMRPTVAARTPVADLL</sequence>
<organism evidence="7 8">
    <name type="scientific">Williamsia maris</name>
    <dbReference type="NCBI Taxonomy" id="72806"/>
    <lineage>
        <taxon>Bacteria</taxon>
        <taxon>Bacillati</taxon>
        <taxon>Actinomycetota</taxon>
        <taxon>Actinomycetes</taxon>
        <taxon>Mycobacteriales</taxon>
        <taxon>Nocardiaceae</taxon>
        <taxon>Williamsia</taxon>
    </lineage>
</organism>
<feature type="domain" description="FAD/NAD(P)-binding" evidence="5">
    <location>
        <begin position="5"/>
        <end position="312"/>
    </location>
</feature>
<dbReference type="InterPro" id="IPR050446">
    <property type="entry name" value="FAD-oxidoreductase/Apoptosis"/>
</dbReference>
<dbReference type="EMBL" id="JAMTCJ010000003">
    <property type="protein sequence ID" value="MCP2177646.1"/>
    <property type="molecule type" value="Genomic_DNA"/>
</dbReference>
<name>A0ABT1HIG4_9NOCA</name>
<evidence type="ECO:0000256" key="4">
    <source>
        <dbReference type="ARBA" id="ARBA00023002"/>
    </source>
</evidence>
<dbReference type="SUPFAM" id="SSF55424">
    <property type="entry name" value="FAD/NAD-linked reductases, dimerisation (C-terminal) domain"/>
    <property type="match status" value="1"/>
</dbReference>
<evidence type="ECO:0000256" key="2">
    <source>
        <dbReference type="ARBA" id="ARBA00022630"/>
    </source>
</evidence>
<evidence type="ECO:0000313" key="8">
    <source>
        <dbReference type="Proteomes" id="UP001206895"/>
    </source>
</evidence>
<evidence type="ECO:0000259" key="5">
    <source>
        <dbReference type="Pfam" id="PF07992"/>
    </source>
</evidence>
<accession>A0ABT1HIG4</accession>
<dbReference type="RefSeq" id="WP_253662545.1">
    <property type="nucleotide sequence ID" value="NZ_BAAAJQ010000001.1"/>
</dbReference>
<gene>
    <name evidence="7" type="ORF">LX13_003474</name>
</gene>
<evidence type="ECO:0000313" key="7">
    <source>
        <dbReference type="EMBL" id="MCP2177646.1"/>
    </source>
</evidence>
<protein>
    <submittedName>
        <fullName evidence="7">Reductase C-terminal</fullName>
    </submittedName>
</protein>
<dbReference type="Proteomes" id="UP001206895">
    <property type="component" value="Unassembled WGS sequence"/>
</dbReference>
<comment type="caution">
    <text evidence="7">The sequence shown here is derived from an EMBL/GenBank/DDBJ whole genome shotgun (WGS) entry which is preliminary data.</text>
</comment>
<dbReference type="InterPro" id="IPR016156">
    <property type="entry name" value="FAD/NAD-linked_Rdtase_dimer_sf"/>
</dbReference>